<protein>
    <submittedName>
        <fullName evidence="3">Protein DETOXIFICATION 17</fullName>
    </submittedName>
</protein>
<proteinExistence type="inferred from homology"/>
<accession>A0AAD9LFV1</accession>
<dbReference type="InterPro" id="IPR002528">
    <property type="entry name" value="MATE_fam"/>
</dbReference>
<feature type="transmembrane region" description="Helical" evidence="2">
    <location>
        <begin position="335"/>
        <end position="358"/>
    </location>
</feature>
<feature type="transmembrane region" description="Helical" evidence="2">
    <location>
        <begin position="709"/>
        <end position="729"/>
    </location>
</feature>
<comment type="caution">
    <text evidence="3">The sequence shown here is derived from an EMBL/GenBank/DDBJ whole genome shotgun (WGS) entry which is preliminary data.</text>
</comment>
<keyword evidence="4" id="KW-1185">Reference proteome</keyword>
<feature type="transmembrane region" description="Helical" evidence="2">
    <location>
        <begin position="415"/>
        <end position="432"/>
    </location>
</feature>
<feature type="transmembrane region" description="Helical" evidence="2">
    <location>
        <begin position="964"/>
        <end position="984"/>
    </location>
</feature>
<reference evidence="3" key="1">
    <citation type="submission" date="2023-08" db="EMBL/GenBank/DDBJ databases">
        <title>Reference Genome Resource for the Citrus Pathogen Phytophthora citrophthora.</title>
        <authorList>
            <person name="Moller H."/>
            <person name="Coetzee B."/>
            <person name="Rose L.J."/>
            <person name="Van Niekerk J.M."/>
        </authorList>
    </citation>
    <scope>NUCLEOTIDE SEQUENCE</scope>
    <source>
        <strain evidence="3">STE-U-9442</strain>
    </source>
</reference>
<feature type="transmembrane region" description="Helical" evidence="2">
    <location>
        <begin position="860"/>
        <end position="883"/>
    </location>
</feature>
<dbReference type="Proteomes" id="UP001259832">
    <property type="component" value="Unassembled WGS sequence"/>
</dbReference>
<feature type="transmembrane region" description="Helical" evidence="2">
    <location>
        <begin position="903"/>
        <end position="926"/>
    </location>
</feature>
<name>A0AAD9LFV1_9STRA</name>
<feature type="transmembrane region" description="Helical" evidence="2">
    <location>
        <begin position="184"/>
        <end position="204"/>
    </location>
</feature>
<feature type="transmembrane region" description="Helical" evidence="2">
    <location>
        <begin position="741"/>
        <end position="761"/>
    </location>
</feature>
<dbReference type="GO" id="GO:0016020">
    <property type="term" value="C:membrane"/>
    <property type="evidence" value="ECO:0007669"/>
    <property type="project" value="InterPro"/>
</dbReference>
<feature type="transmembrane region" description="Helical" evidence="2">
    <location>
        <begin position="107"/>
        <end position="131"/>
    </location>
</feature>
<feature type="transmembrane region" description="Helical" evidence="2">
    <location>
        <begin position="438"/>
        <end position="458"/>
    </location>
</feature>
<feature type="transmembrane region" description="Helical" evidence="2">
    <location>
        <begin position="933"/>
        <end position="952"/>
    </location>
</feature>
<organism evidence="3 4">
    <name type="scientific">Phytophthora citrophthora</name>
    <dbReference type="NCBI Taxonomy" id="4793"/>
    <lineage>
        <taxon>Eukaryota</taxon>
        <taxon>Sar</taxon>
        <taxon>Stramenopiles</taxon>
        <taxon>Oomycota</taxon>
        <taxon>Peronosporomycetes</taxon>
        <taxon>Peronosporales</taxon>
        <taxon>Peronosporaceae</taxon>
        <taxon>Phytophthora</taxon>
    </lineage>
</organism>
<dbReference type="GO" id="GO:0042910">
    <property type="term" value="F:xenobiotic transmembrane transporter activity"/>
    <property type="evidence" value="ECO:0007669"/>
    <property type="project" value="InterPro"/>
</dbReference>
<feature type="transmembrane region" description="Helical" evidence="2">
    <location>
        <begin position="73"/>
        <end position="95"/>
    </location>
</feature>
<feature type="transmembrane region" description="Helical" evidence="2">
    <location>
        <begin position="782"/>
        <end position="798"/>
    </location>
</feature>
<evidence type="ECO:0000313" key="3">
    <source>
        <dbReference type="EMBL" id="KAK1933834.1"/>
    </source>
</evidence>
<keyword evidence="2" id="KW-0812">Transmembrane</keyword>
<dbReference type="PANTHER" id="PTHR11206">
    <property type="entry name" value="MULTIDRUG RESISTANCE PROTEIN"/>
    <property type="match status" value="1"/>
</dbReference>
<feature type="transmembrane region" description="Helical" evidence="2">
    <location>
        <begin position="378"/>
        <end position="403"/>
    </location>
</feature>
<evidence type="ECO:0000313" key="4">
    <source>
        <dbReference type="Proteomes" id="UP001259832"/>
    </source>
</evidence>
<feature type="transmembrane region" description="Helical" evidence="2">
    <location>
        <begin position="293"/>
        <end position="314"/>
    </location>
</feature>
<feature type="transmembrane region" description="Helical" evidence="2">
    <location>
        <begin position="676"/>
        <end position="697"/>
    </location>
</feature>
<keyword evidence="2" id="KW-1133">Transmembrane helix</keyword>
<dbReference type="Pfam" id="PF01554">
    <property type="entry name" value="MatE"/>
    <property type="match status" value="4"/>
</dbReference>
<dbReference type="NCBIfam" id="TIGR00797">
    <property type="entry name" value="matE"/>
    <property type="match status" value="2"/>
</dbReference>
<feature type="transmembrane region" description="Helical" evidence="2">
    <location>
        <begin position="151"/>
        <end position="172"/>
    </location>
</feature>
<keyword evidence="2" id="KW-0472">Membrane</keyword>
<dbReference type="GO" id="GO:0015297">
    <property type="term" value="F:antiporter activity"/>
    <property type="evidence" value="ECO:0007669"/>
    <property type="project" value="InterPro"/>
</dbReference>
<evidence type="ECO:0000256" key="2">
    <source>
        <dbReference type="SAM" id="Phobius"/>
    </source>
</evidence>
<feature type="transmembrane region" description="Helical" evidence="2">
    <location>
        <begin position="818"/>
        <end position="839"/>
    </location>
</feature>
<feature type="transmembrane region" description="Helical" evidence="2">
    <location>
        <begin position="267"/>
        <end position="287"/>
    </location>
</feature>
<gene>
    <name evidence="3" type="ORF">P3T76_011594</name>
</gene>
<comment type="similarity">
    <text evidence="1">Belongs to the multi antimicrobial extrusion (MATE) (TC 2.A.66.1) family.</text>
</comment>
<dbReference type="AlphaFoldDB" id="A0AAD9LFV1"/>
<sequence length="1077" mass="116592">MAPLVVSSEKSPLLPSTVAKEPSVDVKKEFLGLTSIALQVSLATFARIALYSIDYAFLGHLGTTELAAASLASVWTTIPLLTVWSSMSAIVTLCGQAWGAGNGKLTGIWLQMGLTLVTLCTPALMLYYWFVEFGLQASTDDAEVIRLGIRFSRILMFSIWPNLVYVCLRLYFQAMGVMMPTTVVGTLSMLVSIAANYVFIYGAFGWTGLGFDGSALATVVASWFQPTALGWYCVVYRKMHLQAWGGWDFGEFTRERMTVFYRNSAPAAVNSLVSNMASSALSLIAAWLGADIIAANAIVSGFWRLLWALFWGFGSGTQIRVSNLLGANRPKAAKMLGILGFGCTVVTVTLLALITLLFRADVFRLYTNDSDLLNICASVLPIFVVAFMVEATEMVFASILAAMGQVHITAWTSTLATWLVELPAAYVMAIVLDGGFAALWYSICLMEVLKLTVYVFVLRRIDFAAMAREAVKNMEVEDEQEEVSVAVAEGGTTALGANTGLPSPVPTTLLTPTGLVHQWDHVDDGVHQHHQLPTSPLLKTGHLAHEPDVNVAEEFWGLTWMALQVSLSTFARIALISVDSAFLGHLGTSSLAAASLSSTWTNVPLAGVWSGATALVTLCGQAWGAKNGDLAGIWLQIGLVVVTVLSIPVMIWYWAIGFVLELSTDDMEVVELGVRFARILSLSIWPSLIYACVRLYFQSMGIMSPVTVVGTLSIGVACAANYTLIFGAFGWEGIGFDGSPMATVIAAWFQPIALISYCILYKKMHLQAWGGWDFSAFTPDRLKIFVSIAGPVAANSMVSNLANSALTLVAAKLGSDVIAANAVISGLWSLLWALFWGYGSATQIRVANYLGAGRPKAARVLGFLGFLCTVGTVIFLAIVTFALRETLFRLYSNDDTLLQLCMLVQPIFITGYMIESVEILISSVLAGMGEVSVTAWVSSLSVWFIELPIAYFGGVTMGLGFPALWYGVCTMEVVKLTIFTYVLSRTNWVEMAERAVRNMEASSDSDTGVEQESLQYAMAEGGNTPGSLAPVVRSPAAPELMTPSGRRRQWDQIEDGTLLRSPFFSRTPRAENTFSQA</sequence>
<feature type="transmembrane region" description="Helical" evidence="2">
    <location>
        <begin position="633"/>
        <end position="656"/>
    </location>
</feature>
<evidence type="ECO:0000256" key="1">
    <source>
        <dbReference type="ARBA" id="ARBA00010199"/>
    </source>
</evidence>
<dbReference type="EMBL" id="JASMQC010000027">
    <property type="protein sequence ID" value="KAK1933834.1"/>
    <property type="molecule type" value="Genomic_DNA"/>
</dbReference>
<feature type="transmembrane region" description="Helical" evidence="2">
    <location>
        <begin position="30"/>
        <end position="53"/>
    </location>
</feature>